<evidence type="ECO:0000256" key="4">
    <source>
        <dbReference type="ARBA" id="ARBA00023136"/>
    </source>
</evidence>
<feature type="transmembrane region" description="Helical" evidence="5">
    <location>
        <begin position="344"/>
        <end position="364"/>
    </location>
</feature>
<name>A0A1V4STF9_9CLOT</name>
<dbReference type="Pfam" id="PF12698">
    <property type="entry name" value="ABC2_membrane_3"/>
    <property type="match status" value="1"/>
</dbReference>
<comment type="subcellular location">
    <subcellularLocation>
        <location evidence="1">Membrane</location>
        <topology evidence="1">Multi-pass membrane protein</topology>
    </subcellularLocation>
</comment>
<dbReference type="GO" id="GO:0140359">
    <property type="term" value="F:ABC-type transporter activity"/>
    <property type="evidence" value="ECO:0007669"/>
    <property type="project" value="InterPro"/>
</dbReference>
<dbReference type="InterPro" id="IPR013525">
    <property type="entry name" value="ABC2_TM"/>
</dbReference>
<sequence length="374" mass="42741">MSAVIKNVILRVFRNPKYLIFSALFPIFLVLILGNLLSNANDSVSFEQKTVYYMQNNPSSQIMTDFNAVKDNIDKSDIKFDFKKVSNKEESLKNVDTNGDIFLELNKDSIKIYVNKNNEKYYTYLDAIFKSVDKSIETGKEIFKISPEKATSILKSNENINVKVLPKERAPSGFDYYSVAEITMMCLYIMLFPISGYFEDKKNKTRERMKIAGISNKKYFLGSILGYCILSFLITAPGFIFTKFVLHANWGTQPLLYYVAIQLLAFMIIILGMIIIYIFDDMDKIIGVIQGIIFPMLSFLGGAYISIPYGKNTLGIFGYITYISPIRWINQGIFLSIYNGENSFLIKTMIGFLIAIAIFLVILLQITRKDEARI</sequence>
<dbReference type="PANTHER" id="PTHR43027:SF1">
    <property type="entry name" value="DOXORUBICIN RESISTANCE ABC TRANSPORTER PERMEASE PROTEIN DRRC-RELATED"/>
    <property type="match status" value="1"/>
</dbReference>
<comment type="caution">
    <text evidence="7">The sequence shown here is derived from an EMBL/GenBank/DDBJ whole genome shotgun (WGS) entry which is preliminary data.</text>
</comment>
<dbReference type="AlphaFoldDB" id="A0A1V4STF9"/>
<reference evidence="7 8" key="1">
    <citation type="submission" date="2016-02" db="EMBL/GenBank/DDBJ databases">
        <title>Genome sequence of Clostridium thermobutyricum DSM 4928.</title>
        <authorList>
            <person name="Poehlein A."/>
            <person name="Daniel R."/>
        </authorList>
    </citation>
    <scope>NUCLEOTIDE SEQUENCE [LARGE SCALE GENOMIC DNA]</scope>
    <source>
        <strain evidence="7 8">DSM 4928</strain>
    </source>
</reference>
<feature type="transmembrane region" description="Helical" evidence="5">
    <location>
        <begin position="176"/>
        <end position="198"/>
    </location>
</feature>
<dbReference type="GO" id="GO:0016020">
    <property type="term" value="C:membrane"/>
    <property type="evidence" value="ECO:0007669"/>
    <property type="project" value="UniProtKB-SubCell"/>
</dbReference>
<evidence type="ECO:0000313" key="8">
    <source>
        <dbReference type="Proteomes" id="UP000191448"/>
    </source>
</evidence>
<dbReference type="Proteomes" id="UP000191448">
    <property type="component" value="Unassembled WGS sequence"/>
</dbReference>
<keyword evidence="4 5" id="KW-0472">Membrane</keyword>
<feature type="transmembrane region" description="Helical" evidence="5">
    <location>
        <begin position="255"/>
        <end position="279"/>
    </location>
</feature>
<feature type="transmembrane region" description="Helical" evidence="5">
    <location>
        <begin position="18"/>
        <end position="37"/>
    </location>
</feature>
<dbReference type="InterPro" id="IPR052902">
    <property type="entry name" value="ABC-2_transporter"/>
</dbReference>
<organism evidence="7 8">
    <name type="scientific">Clostridium thermobutyricum DSM 4928</name>
    <dbReference type="NCBI Taxonomy" id="1121339"/>
    <lineage>
        <taxon>Bacteria</taxon>
        <taxon>Bacillati</taxon>
        <taxon>Bacillota</taxon>
        <taxon>Clostridia</taxon>
        <taxon>Eubacteriales</taxon>
        <taxon>Clostridiaceae</taxon>
        <taxon>Clostridium</taxon>
    </lineage>
</organism>
<keyword evidence="3 5" id="KW-1133">Transmembrane helix</keyword>
<evidence type="ECO:0000259" key="6">
    <source>
        <dbReference type="Pfam" id="PF12698"/>
    </source>
</evidence>
<dbReference type="RefSeq" id="WP_080023421.1">
    <property type="nucleotide sequence ID" value="NZ_LTAY01000058.1"/>
</dbReference>
<evidence type="ECO:0000256" key="5">
    <source>
        <dbReference type="SAM" id="Phobius"/>
    </source>
</evidence>
<feature type="transmembrane region" description="Helical" evidence="5">
    <location>
        <begin position="286"/>
        <end position="307"/>
    </location>
</feature>
<dbReference type="OrthoDB" id="1864035at2"/>
<protein>
    <submittedName>
        <fullName evidence="7">ABC-2 family transporter protein</fullName>
    </submittedName>
</protein>
<evidence type="ECO:0000256" key="3">
    <source>
        <dbReference type="ARBA" id="ARBA00022989"/>
    </source>
</evidence>
<keyword evidence="2 5" id="KW-0812">Transmembrane</keyword>
<gene>
    <name evidence="7" type="ORF">CLTHE_21730</name>
</gene>
<evidence type="ECO:0000256" key="2">
    <source>
        <dbReference type="ARBA" id="ARBA00022692"/>
    </source>
</evidence>
<dbReference type="EMBL" id="LTAY01000058">
    <property type="protein sequence ID" value="OPX47134.1"/>
    <property type="molecule type" value="Genomic_DNA"/>
</dbReference>
<proteinExistence type="predicted"/>
<evidence type="ECO:0000313" key="7">
    <source>
        <dbReference type="EMBL" id="OPX47134.1"/>
    </source>
</evidence>
<accession>A0A1V4STF9</accession>
<evidence type="ECO:0000256" key="1">
    <source>
        <dbReference type="ARBA" id="ARBA00004141"/>
    </source>
</evidence>
<feature type="transmembrane region" description="Helical" evidence="5">
    <location>
        <begin position="219"/>
        <end position="240"/>
    </location>
</feature>
<feature type="domain" description="ABC-2 type transporter transmembrane" evidence="6">
    <location>
        <begin position="17"/>
        <end position="363"/>
    </location>
</feature>
<dbReference type="PANTHER" id="PTHR43027">
    <property type="entry name" value="DOXORUBICIN RESISTANCE ABC TRANSPORTER PERMEASE PROTEIN DRRC-RELATED"/>
    <property type="match status" value="1"/>
</dbReference>